<keyword evidence="2" id="KW-0808">Transferase</keyword>
<dbReference type="SUPFAM" id="SSF53448">
    <property type="entry name" value="Nucleotide-diphospho-sugar transferases"/>
    <property type="match status" value="1"/>
</dbReference>
<keyword evidence="3" id="KW-1185">Reference proteome</keyword>
<dbReference type="PANTHER" id="PTHR22916">
    <property type="entry name" value="GLYCOSYLTRANSFERASE"/>
    <property type="match status" value="1"/>
</dbReference>
<dbReference type="PANTHER" id="PTHR22916:SF3">
    <property type="entry name" value="UDP-GLCNAC:BETAGAL BETA-1,3-N-ACETYLGLUCOSAMINYLTRANSFERASE-LIKE PROTEIN 1"/>
    <property type="match status" value="1"/>
</dbReference>
<feature type="domain" description="Glycosyltransferase 2-like" evidence="1">
    <location>
        <begin position="5"/>
        <end position="133"/>
    </location>
</feature>
<dbReference type="FunFam" id="3.90.550.10:FF:000130">
    <property type="entry name" value="Family 2 glycosyl transferase"/>
    <property type="match status" value="1"/>
</dbReference>
<dbReference type="InterPro" id="IPR001173">
    <property type="entry name" value="Glyco_trans_2-like"/>
</dbReference>
<dbReference type="GO" id="GO:0016758">
    <property type="term" value="F:hexosyltransferase activity"/>
    <property type="evidence" value="ECO:0007669"/>
    <property type="project" value="UniProtKB-ARBA"/>
</dbReference>
<sequence length="249" mass="28909">MVMVSIVTPLHNSSKFIIETIDGVILQSYTNWEMIIVDDCSTDNGVEIVEKLQKQDDRIKLIKNEINSGPAVSRNRAIEAARGRFIAFLDSDDIWHPTKLEEQLNFMQKNDYVFTFTAYDKINEKGEKVGHVEIPLEVAYNDLLKTCSIGCLTAMYDTRKIGKVYMPIIKKRQDFALWLKILKIVPKAYGLNRPLAKYRLTSNSVSSNKLKASKYQWKVYRHIEKLNIVSSTYYFLFYTIHGIVKKYFK</sequence>
<dbReference type="EMBL" id="FZOK01000005">
    <property type="protein sequence ID" value="SNS23415.1"/>
    <property type="molecule type" value="Genomic_DNA"/>
</dbReference>
<proteinExistence type="predicted"/>
<dbReference type="AlphaFoldDB" id="A0A239CT88"/>
<dbReference type="OrthoDB" id="6307329at2"/>
<name>A0A239CT88_9BACT</name>
<evidence type="ECO:0000313" key="2">
    <source>
        <dbReference type="EMBL" id="SNS23415.1"/>
    </source>
</evidence>
<protein>
    <submittedName>
        <fullName evidence="2">Glycosyltransferase involved in cell wall bisynthesis</fullName>
    </submittedName>
</protein>
<dbReference type="CDD" id="cd00761">
    <property type="entry name" value="Glyco_tranf_GTA_type"/>
    <property type="match status" value="1"/>
</dbReference>
<organism evidence="2 3">
    <name type="scientific">Belliella buryatensis</name>
    <dbReference type="NCBI Taxonomy" id="1500549"/>
    <lineage>
        <taxon>Bacteria</taxon>
        <taxon>Pseudomonadati</taxon>
        <taxon>Bacteroidota</taxon>
        <taxon>Cytophagia</taxon>
        <taxon>Cytophagales</taxon>
        <taxon>Cyclobacteriaceae</taxon>
        <taxon>Belliella</taxon>
    </lineage>
</organism>
<reference evidence="3" key="1">
    <citation type="submission" date="2017-06" db="EMBL/GenBank/DDBJ databases">
        <authorList>
            <person name="Varghese N."/>
            <person name="Submissions S."/>
        </authorList>
    </citation>
    <scope>NUCLEOTIDE SEQUENCE [LARGE SCALE GENOMIC DNA]</scope>
    <source>
        <strain evidence="3">5C</strain>
    </source>
</reference>
<accession>A0A239CT88</accession>
<dbReference type="Gene3D" id="3.90.550.10">
    <property type="entry name" value="Spore Coat Polysaccharide Biosynthesis Protein SpsA, Chain A"/>
    <property type="match status" value="1"/>
</dbReference>
<evidence type="ECO:0000259" key="1">
    <source>
        <dbReference type="Pfam" id="PF00535"/>
    </source>
</evidence>
<dbReference type="Proteomes" id="UP000198480">
    <property type="component" value="Unassembled WGS sequence"/>
</dbReference>
<gene>
    <name evidence="2" type="ORF">SAMN06295967_105222</name>
</gene>
<dbReference type="InterPro" id="IPR029044">
    <property type="entry name" value="Nucleotide-diphossugar_trans"/>
</dbReference>
<evidence type="ECO:0000313" key="3">
    <source>
        <dbReference type="Proteomes" id="UP000198480"/>
    </source>
</evidence>
<dbReference type="Pfam" id="PF00535">
    <property type="entry name" value="Glycos_transf_2"/>
    <property type="match status" value="1"/>
</dbReference>